<keyword evidence="2" id="KW-1185">Reference proteome</keyword>
<evidence type="ECO:0000313" key="1">
    <source>
        <dbReference type="EMBL" id="CAG8643030.1"/>
    </source>
</evidence>
<reference evidence="1" key="1">
    <citation type="submission" date="2021-06" db="EMBL/GenBank/DDBJ databases">
        <authorList>
            <person name="Kallberg Y."/>
            <person name="Tangrot J."/>
            <person name="Rosling A."/>
        </authorList>
    </citation>
    <scope>NUCLEOTIDE SEQUENCE</scope>
    <source>
        <strain evidence="1">87-6 pot B 2015</strain>
    </source>
</reference>
<organism evidence="1 2">
    <name type="scientific">Funneliformis mosseae</name>
    <name type="common">Endomycorrhizal fungus</name>
    <name type="synonym">Glomus mosseae</name>
    <dbReference type="NCBI Taxonomy" id="27381"/>
    <lineage>
        <taxon>Eukaryota</taxon>
        <taxon>Fungi</taxon>
        <taxon>Fungi incertae sedis</taxon>
        <taxon>Mucoromycota</taxon>
        <taxon>Glomeromycotina</taxon>
        <taxon>Glomeromycetes</taxon>
        <taxon>Glomerales</taxon>
        <taxon>Glomeraceae</taxon>
        <taxon>Funneliformis</taxon>
    </lineage>
</organism>
<accession>A0A9N9GY81</accession>
<evidence type="ECO:0000313" key="2">
    <source>
        <dbReference type="Proteomes" id="UP000789375"/>
    </source>
</evidence>
<dbReference type="Proteomes" id="UP000789375">
    <property type="component" value="Unassembled WGS sequence"/>
</dbReference>
<name>A0A9N9GY81_FUNMO</name>
<protein>
    <submittedName>
        <fullName evidence="1">12121_t:CDS:1</fullName>
    </submittedName>
</protein>
<proteinExistence type="predicted"/>
<dbReference type="EMBL" id="CAJVPP010004071">
    <property type="protein sequence ID" value="CAG8643030.1"/>
    <property type="molecule type" value="Genomic_DNA"/>
</dbReference>
<dbReference type="AlphaFoldDB" id="A0A9N9GY81"/>
<gene>
    <name evidence="1" type="ORF">FMOSSE_LOCUS11086</name>
</gene>
<sequence>LTELISVQKDLKYLDLNYCEGYSDESDLDYYESNLDGSDLDYCDCKLDDETLKFTRTFIIIFENQWIKDFEILQYATLPKLQILTFEIKCAAVERELLEMIVEFSPKKFHELTINSKLESEITMEESNVKVIEEFIKLGVIKEIKIFNDISWFC</sequence>
<comment type="caution">
    <text evidence="1">The sequence shown here is derived from an EMBL/GenBank/DDBJ whole genome shotgun (WGS) entry which is preliminary data.</text>
</comment>
<feature type="non-terminal residue" evidence="1">
    <location>
        <position position="154"/>
    </location>
</feature>